<evidence type="ECO:0000256" key="1">
    <source>
        <dbReference type="SAM" id="MobiDB-lite"/>
    </source>
</evidence>
<evidence type="ECO:0000256" key="2">
    <source>
        <dbReference type="SAM" id="Phobius"/>
    </source>
</evidence>
<keyword evidence="2" id="KW-1133">Transmembrane helix</keyword>
<protein>
    <submittedName>
        <fullName evidence="3">Uncharacterized protein</fullName>
    </submittedName>
</protein>
<dbReference type="Proteomes" id="UP000238071">
    <property type="component" value="Unassembled WGS sequence"/>
</dbReference>
<evidence type="ECO:0000313" key="4">
    <source>
        <dbReference type="Proteomes" id="UP000238071"/>
    </source>
</evidence>
<keyword evidence="4" id="KW-1185">Reference proteome</keyword>
<name>A0A2S6H3B1_9GAMM</name>
<gene>
    <name evidence="3" type="ORF">B0F88_10533</name>
</gene>
<dbReference type="RefSeq" id="WP_104423313.1">
    <property type="nucleotide sequence ID" value="NZ_PTIY01000005.1"/>
</dbReference>
<organism evidence="3 4">
    <name type="scientific">Methylobacter tundripaludum</name>
    <dbReference type="NCBI Taxonomy" id="173365"/>
    <lineage>
        <taxon>Bacteria</taxon>
        <taxon>Pseudomonadati</taxon>
        <taxon>Pseudomonadota</taxon>
        <taxon>Gammaproteobacteria</taxon>
        <taxon>Methylococcales</taxon>
        <taxon>Methylococcaceae</taxon>
        <taxon>Methylobacter</taxon>
    </lineage>
</organism>
<feature type="region of interest" description="Disordered" evidence="1">
    <location>
        <begin position="31"/>
        <end position="54"/>
    </location>
</feature>
<keyword evidence="2" id="KW-0812">Transmembrane</keyword>
<proteinExistence type="predicted"/>
<feature type="transmembrane region" description="Helical" evidence="2">
    <location>
        <begin position="6"/>
        <end position="22"/>
    </location>
</feature>
<dbReference type="AlphaFoldDB" id="A0A2S6H3B1"/>
<comment type="caution">
    <text evidence="3">The sequence shown here is derived from an EMBL/GenBank/DDBJ whole genome shotgun (WGS) entry which is preliminary data.</text>
</comment>
<dbReference type="OrthoDB" id="5574439at2"/>
<dbReference type="EMBL" id="PTIY01000005">
    <property type="protein sequence ID" value="PPK71921.1"/>
    <property type="molecule type" value="Genomic_DNA"/>
</dbReference>
<sequence>MNTVEIAVVIVLLIAVLIFLKKRKKCSACSSKETLADKPKAPKQENQHPEVKLESNPLVSAIPTAVNGQITDAVTEQQPASDVEANAFPTAINDQITDTAIASASLEPQPANKPTGVSELPAKPEAVSLPEDSILKRHYMTHLCTMIESIVPPRPTESVLCRHYDAMVVTRIGRCLNDKKAMEQLIHDYENKK</sequence>
<feature type="compositionally biased region" description="Basic and acidic residues" evidence="1">
    <location>
        <begin position="34"/>
        <end position="53"/>
    </location>
</feature>
<keyword evidence="2" id="KW-0472">Membrane</keyword>
<accession>A0A2S6H3B1</accession>
<evidence type="ECO:0000313" key="3">
    <source>
        <dbReference type="EMBL" id="PPK71921.1"/>
    </source>
</evidence>
<reference evidence="3 4" key="1">
    <citation type="submission" date="2018-02" db="EMBL/GenBank/DDBJ databases">
        <title>Subsurface microbial communities from deep shales in Ohio and West Virginia, USA.</title>
        <authorList>
            <person name="Wrighton K."/>
        </authorList>
    </citation>
    <scope>NUCLEOTIDE SEQUENCE [LARGE SCALE GENOMIC DNA]</scope>
    <source>
        <strain evidence="3 4">OWC-G53F</strain>
    </source>
</reference>